<dbReference type="AlphaFoldDB" id="A0A448KD10"/>
<dbReference type="RefSeq" id="WP_026426731.1">
    <property type="nucleotide sequence ID" value="NZ_CBCRWE010000002.1"/>
</dbReference>
<dbReference type="InterPro" id="IPR014719">
    <property type="entry name" value="Ribosomal_bL12_C/ClpS-like"/>
</dbReference>
<protein>
    <submittedName>
        <fullName evidence="3">ATP-dependent Clp protease adaptor protein ClpS</fullName>
    </submittedName>
</protein>
<dbReference type="STRING" id="1278298.GCA_000428685_01572"/>
<dbReference type="SUPFAM" id="SSF54736">
    <property type="entry name" value="ClpS-like"/>
    <property type="match status" value="1"/>
</dbReference>
<dbReference type="GO" id="GO:0008233">
    <property type="term" value="F:peptidase activity"/>
    <property type="evidence" value="ECO:0007669"/>
    <property type="project" value="UniProtKB-KW"/>
</dbReference>
<evidence type="ECO:0000256" key="1">
    <source>
        <dbReference type="SAM" id="MobiDB-lite"/>
    </source>
</evidence>
<organism evidence="3 4">
    <name type="scientific">Actinomyces slackii</name>
    <dbReference type="NCBI Taxonomy" id="52774"/>
    <lineage>
        <taxon>Bacteria</taxon>
        <taxon>Bacillati</taxon>
        <taxon>Actinomycetota</taxon>
        <taxon>Actinomycetes</taxon>
        <taxon>Actinomycetales</taxon>
        <taxon>Actinomycetaceae</taxon>
        <taxon>Actinomyces</taxon>
    </lineage>
</organism>
<keyword evidence="4" id="KW-1185">Reference proteome</keyword>
<dbReference type="Gene3D" id="3.30.1390.10">
    <property type="match status" value="1"/>
</dbReference>
<evidence type="ECO:0000313" key="3">
    <source>
        <dbReference type="EMBL" id="VEG74819.1"/>
    </source>
</evidence>
<dbReference type="KEGG" id="asla:NCTC11923_01461"/>
<accession>A0A448KD10</accession>
<evidence type="ECO:0000259" key="2">
    <source>
        <dbReference type="Pfam" id="PF02617"/>
    </source>
</evidence>
<dbReference type="InterPro" id="IPR003769">
    <property type="entry name" value="ClpS_core"/>
</dbReference>
<dbReference type="NCBIfam" id="NF000668">
    <property type="entry name" value="PRK00033.1-1"/>
    <property type="match status" value="1"/>
</dbReference>
<dbReference type="GO" id="GO:0030163">
    <property type="term" value="P:protein catabolic process"/>
    <property type="evidence" value="ECO:0007669"/>
    <property type="project" value="InterPro"/>
</dbReference>
<feature type="region of interest" description="Disordered" evidence="1">
    <location>
        <begin position="92"/>
        <end position="112"/>
    </location>
</feature>
<evidence type="ECO:0000313" key="4">
    <source>
        <dbReference type="Proteomes" id="UP000276899"/>
    </source>
</evidence>
<proteinExistence type="predicted"/>
<keyword evidence="3" id="KW-0645">Protease</keyword>
<gene>
    <name evidence="3" type="ORF">NCTC11923_01461</name>
</gene>
<dbReference type="GO" id="GO:0006508">
    <property type="term" value="P:proteolysis"/>
    <property type="evidence" value="ECO:0007669"/>
    <property type="project" value="UniProtKB-KW"/>
</dbReference>
<feature type="domain" description="Adaptor protein ClpS core" evidence="2">
    <location>
        <begin position="20"/>
        <end position="90"/>
    </location>
</feature>
<dbReference type="Pfam" id="PF02617">
    <property type="entry name" value="ClpS"/>
    <property type="match status" value="1"/>
</dbReference>
<keyword evidence="3" id="KW-0378">Hydrolase</keyword>
<dbReference type="Proteomes" id="UP000276899">
    <property type="component" value="Chromosome"/>
</dbReference>
<reference evidence="3 4" key="1">
    <citation type="submission" date="2018-12" db="EMBL/GenBank/DDBJ databases">
        <authorList>
            <consortium name="Pathogen Informatics"/>
        </authorList>
    </citation>
    <scope>NUCLEOTIDE SEQUENCE [LARGE SCALE GENOMIC DNA]</scope>
    <source>
        <strain evidence="3 4">NCTC11923</strain>
    </source>
</reference>
<name>A0A448KD10_9ACTO</name>
<sequence length="112" mass="12300">MSPLPVVEPEVMEEARVRAQRLWCTVVHDDPVNTMSYVTWVFHSYFGLPIPVARARMLEVHTAGRAVVSRGSRERMEVDVSAMHGYGLRATIEPLAGGQEQDDGHDPSGGAA</sequence>
<dbReference type="EMBL" id="LR134363">
    <property type="protein sequence ID" value="VEG74819.1"/>
    <property type="molecule type" value="Genomic_DNA"/>
</dbReference>